<dbReference type="InterPro" id="IPR004416">
    <property type="entry name" value="MnmG"/>
</dbReference>
<dbReference type="InterPro" id="IPR036188">
    <property type="entry name" value="FAD/NAD-bd_sf"/>
</dbReference>
<organism evidence="13">
    <name type="scientific">Christensenella massiliensis</name>
    <dbReference type="NCBI Taxonomy" id="1805714"/>
    <lineage>
        <taxon>Bacteria</taxon>
        <taxon>Bacillati</taxon>
        <taxon>Bacillota</taxon>
        <taxon>Clostridia</taxon>
        <taxon>Christensenellales</taxon>
        <taxon>Christensenellaceae</taxon>
        <taxon>Christensenella</taxon>
    </lineage>
</organism>
<dbReference type="Pfam" id="PF13932">
    <property type="entry name" value="SAM_GIDA_C"/>
    <property type="match status" value="1"/>
</dbReference>
<evidence type="ECO:0000256" key="9">
    <source>
        <dbReference type="ARBA" id="ARBA00025948"/>
    </source>
</evidence>
<comment type="cofactor">
    <cofactor evidence="1 11">
        <name>FAD</name>
        <dbReference type="ChEBI" id="CHEBI:57692"/>
    </cofactor>
</comment>
<evidence type="ECO:0000256" key="8">
    <source>
        <dbReference type="ARBA" id="ARBA00023027"/>
    </source>
</evidence>
<dbReference type="GO" id="GO:0050660">
    <property type="term" value="F:flavin adenine dinucleotide binding"/>
    <property type="evidence" value="ECO:0007669"/>
    <property type="project" value="UniProtKB-UniRule"/>
</dbReference>
<dbReference type="NCBIfam" id="TIGR00136">
    <property type="entry name" value="mnmG_gidA"/>
    <property type="match status" value="1"/>
</dbReference>
<dbReference type="InterPro" id="IPR026904">
    <property type="entry name" value="MnmG_C"/>
</dbReference>
<evidence type="ECO:0000256" key="2">
    <source>
        <dbReference type="ARBA" id="ARBA00003717"/>
    </source>
</evidence>
<dbReference type="FunFam" id="3.50.50.60:FF:000002">
    <property type="entry name" value="tRNA uridine 5-carboxymethylaminomethyl modification enzyme MnmG"/>
    <property type="match status" value="1"/>
</dbReference>
<dbReference type="InterPro" id="IPR049312">
    <property type="entry name" value="GIDA_C_N"/>
</dbReference>
<sequence length="623" mass="68441">MTDYSGGTYDIIVVGAGHAGVEAALACARMGKKTLLMTINMDGIALMACNPAIGGTAKGHLVREIDALGGQMGLAADATFIQIKMLNTKKGPAVHSLRAQQDKKFYQRYMKETLENTENLLLVQDEATDILTNGSGVCGVRGAMGARYYSRAVILATGVYLKGKVIVGEYTKSAGPSGLFPADYLSASLSSLGFSLQRFKTGTPARVDARSIDFSKTEPQYGDETIIPFSFLSGKIKREQVPCYLTYTNEKTHEIIRENIHRSPLYSGMIEGIGPRYCPSIEDKVVKFPDKERHQLFLEPEGLHTNEVYVQGMSSSLPVDVQIALYRTVPGMENVHFVRPAYAIEYDCIDPTRLRPSLETKDVSGLFTAGQINGTSGYEEAGAQGLIAGINACRFLDGEPPVVLGRDEAYAGVLIDDLVTKGTKEPYRMMTSRAEYRLLLRQDNADTRLTQLGRDVGLVSDERYDRYLYKTEHVSRETKRLASVTVKKAAADAFFKKRGMDAPGRGMRLAEMLARPGVSYRDLMEAEGENVELDDDIVSQIETNIKYAGYIEKQQRQVEAAAGLEKKKIPEDIDYQKISGLRLEARAKLNDIRPQTVGQATRISGVSPADISVLLVYLAGQGK</sequence>
<dbReference type="HAMAP" id="MF_00129">
    <property type="entry name" value="MnmG_GidA"/>
    <property type="match status" value="1"/>
</dbReference>
<name>A0AAU8A6T0_9FIRM</name>
<dbReference type="PRINTS" id="PR00368">
    <property type="entry name" value="FADPNR"/>
</dbReference>
<feature type="binding site" evidence="11">
    <location>
        <begin position="15"/>
        <end position="20"/>
    </location>
    <ligand>
        <name>FAD</name>
        <dbReference type="ChEBI" id="CHEBI:57692"/>
    </ligand>
</feature>
<dbReference type="Gene3D" id="3.50.50.60">
    <property type="entry name" value="FAD/NAD(P)-binding domain"/>
    <property type="match status" value="2"/>
</dbReference>
<dbReference type="PROSITE" id="PS01281">
    <property type="entry name" value="GIDA_2"/>
    <property type="match status" value="1"/>
</dbReference>
<dbReference type="InterPro" id="IPR040131">
    <property type="entry name" value="MnmG_N"/>
</dbReference>
<evidence type="ECO:0000256" key="4">
    <source>
        <dbReference type="ARBA" id="ARBA00020461"/>
    </source>
</evidence>
<evidence type="ECO:0000256" key="6">
    <source>
        <dbReference type="ARBA" id="ARBA00022694"/>
    </source>
</evidence>
<dbReference type="PRINTS" id="PR00411">
    <property type="entry name" value="PNDRDTASEI"/>
</dbReference>
<evidence type="ECO:0000256" key="7">
    <source>
        <dbReference type="ARBA" id="ARBA00022827"/>
    </source>
</evidence>
<dbReference type="GO" id="GO:0005829">
    <property type="term" value="C:cytosol"/>
    <property type="evidence" value="ECO:0007669"/>
    <property type="project" value="TreeGrafter"/>
</dbReference>
<dbReference type="InterPro" id="IPR002218">
    <property type="entry name" value="MnmG-rel"/>
</dbReference>
<evidence type="ECO:0000313" key="13">
    <source>
        <dbReference type="EMBL" id="XCC61503.1"/>
    </source>
</evidence>
<dbReference type="PROSITE" id="PS01280">
    <property type="entry name" value="GIDA_1"/>
    <property type="match status" value="1"/>
</dbReference>
<evidence type="ECO:0000256" key="1">
    <source>
        <dbReference type="ARBA" id="ARBA00001974"/>
    </source>
</evidence>
<keyword evidence="11" id="KW-0963">Cytoplasm</keyword>
<dbReference type="SMART" id="SM01228">
    <property type="entry name" value="GIDA_assoc_3"/>
    <property type="match status" value="1"/>
</dbReference>
<evidence type="ECO:0000256" key="10">
    <source>
        <dbReference type="ARBA" id="ARBA00031800"/>
    </source>
</evidence>
<dbReference type="RefSeq" id="WP_079546333.1">
    <property type="nucleotide sequence ID" value="NZ_CP117826.1"/>
</dbReference>
<accession>A0AAU8A6T0</accession>
<dbReference type="EMBL" id="CP117826">
    <property type="protein sequence ID" value="XCC61503.1"/>
    <property type="molecule type" value="Genomic_DNA"/>
</dbReference>
<dbReference type="GO" id="GO:0030488">
    <property type="term" value="P:tRNA methylation"/>
    <property type="evidence" value="ECO:0007669"/>
    <property type="project" value="TreeGrafter"/>
</dbReference>
<keyword evidence="8 11" id="KW-0520">NAD</keyword>
<keyword evidence="5 11" id="KW-0285">Flavoprotein</keyword>
<keyword evidence="7 11" id="KW-0274">FAD</keyword>
<dbReference type="PANTHER" id="PTHR11806">
    <property type="entry name" value="GLUCOSE INHIBITED DIVISION PROTEIN A"/>
    <property type="match status" value="1"/>
</dbReference>
<dbReference type="AlphaFoldDB" id="A0AAU8A6T0"/>
<dbReference type="Gene3D" id="1.10.150.570">
    <property type="entry name" value="GidA associated domain, C-terminal subdomain"/>
    <property type="match status" value="1"/>
</dbReference>
<dbReference type="Pfam" id="PF01134">
    <property type="entry name" value="GIDA"/>
    <property type="match status" value="1"/>
</dbReference>
<feature type="binding site" evidence="11">
    <location>
        <begin position="274"/>
        <end position="288"/>
    </location>
    <ligand>
        <name>NAD(+)</name>
        <dbReference type="ChEBI" id="CHEBI:57540"/>
    </ligand>
</feature>
<reference evidence="13" key="1">
    <citation type="submission" date="2023-02" db="EMBL/GenBank/DDBJ databases">
        <title>Gut commensal Christensenella minuta modulates host metabolism via a new class of secondary bile acids.</title>
        <authorList>
            <person name="Liu C."/>
        </authorList>
    </citation>
    <scope>NUCLEOTIDE SEQUENCE</scope>
    <source>
        <strain evidence="13">CA70</strain>
    </source>
</reference>
<keyword evidence="6 11" id="KW-0819">tRNA processing</keyword>
<dbReference type="FunFam" id="1.10.150.570:FF:000001">
    <property type="entry name" value="tRNA uridine 5-carboxymethylaminomethyl modification enzyme MnmG"/>
    <property type="match status" value="1"/>
</dbReference>
<comment type="function">
    <text evidence="2 11">NAD-binding protein involved in the addition of a carboxymethylaminomethyl (cmnm) group at the wobble position (U34) of certain tRNAs, forming tRNA-cmnm(5)s(2)U34.</text>
</comment>
<evidence type="ECO:0000259" key="12">
    <source>
        <dbReference type="SMART" id="SM01228"/>
    </source>
</evidence>
<dbReference type="InterPro" id="IPR047001">
    <property type="entry name" value="MnmG_C_subdom"/>
</dbReference>
<proteinExistence type="inferred from homology"/>
<dbReference type="Pfam" id="PF21680">
    <property type="entry name" value="GIDA_C_1st"/>
    <property type="match status" value="1"/>
</dbReference>
<dbReference type="GO" id="GO:0002098">
    <property type="term" value="P:tRNA wobble uridine modification"/>
    <property type="evidence" value="ECO:0007669"/>
    <property type="project" value="InterPro"/>
</dbReference>
<comment type="subunit">
    <text evidence="9 11">Homodimer. Heterotetramer of two MnmE and two MnmG subunits.</text>
</comment>
<dbReference type="InterPro" id="IPR020595">
    <property type="entry name" value="MnmG-rel_CS"/>
</dbReference>
<dbReference type="SUPFAM" id="SSF51905">
    <property type="entry name" value="FAD/NAD(P)-binding domain"/>
    <property type="match status" value="1"/>
</dbReference>
<dbReference type="PANTHER" id="PTHR11806:SF0">
    <property type="entry name" value="PROTEIN MTO1 HOMOLOG, MITOCHONDRIAL"/>
    <property type="match status" value="1"/>
</dbReference>
<feature type="domain" description="tRNA uridine 5-carboxymethylaminomethyl modification enzyme C-terminal subdomain" evidence="12">
    <location>
        <begin position="545"/>
        <end position="616"/>
    </location>
</feature>
<comment type="similarity">
    <text evidence="3 11">Belongs to the MnmG family.</text>
</comment>
<gene>
    <name evidence="11 13" type="primary">mnmG</name>
    <name evidence="11" type="synonym">gidA</name>
    <name evidence="13" type="ORF">PUP29_08160</name>
</gene>
<protein>
    <recommendedName>
        <fullName evidence="4 11">tRNA uridine 5-carboxymethylaminomethyl modification enzyme MnmG</fullName>
    </recommendedName>
    <alternativeName>
        <fullName evidence="10 11">Glucose-inhibited division protein A</fullName>
    </alternativeName>
</protein>
<evidence type="ECO:0000256" key="3">
    <source>
        <dbReference type="ARBA" id="ARBA00007653"/>
    </source>
</evidence>
<evidence type="ECO:0000256" key="5">
    <source>
        <dbReference type="ARBA" id="ARBA00022630"/>
    </source>
</evidence>
<evidence type="ECO:0000256" key="11">
    <source>
        <dbReference type="HAMAP-Rule" id="MF_00129"/>
    </source>
</evidence>
<dbReference type="InterPro" id="IPR044920">
    <property type="entry name" value="MnmG_C_subdom_sf"/>
</dbReference>
<comment type="caution">
    <text evidence="11">Lacks conserved residue(s) required for the propagation of feature annotation.</text>
</comment>
<comment type="subcellular location">
    <subcellularLocation>
        <location evidence="11">Cytoplasm</location>
    </subcellularLocation>
</comment>
<dbReference type="Gene3D" id="1.10.10.1800">
    <property type="entry name" value="tRNA uridine 5-carboxymethylaminomethyl modification enzyme MnmG/GidA"/>
    <property type="match status" value="1"/>
</dbReference>